<feature type="domain" description="Membrane insertase YidC/Oxa/ALB C-terminal" evidence="9">
    <location>
        <begin position="159"/>
        <end position="368"/>
    </location>
</feature>
<comment type="similarity">
    <text evidence="6">Belongs to the OXA1/ALB3/YidC family.</text>
</comment>
<evidence type="ECO:0000313" key="10">
    <source>
        <dbReference type="EMBL" id="KAI3431498.1"/>
    </source>
</evidence>
<gene>
    <name evidence="10" type="ORF">D9Q98_004549</name>
</gene>
<feature type="transmembrane region" description="Helical" evidence="8">
    <location>
        <begin position="225"/>
        <end position="245"/>
    </location>
</feature>
<comment type="similarity">
    <text evidence="2">Belongs to the OXA1/ALB3/YidC (TC 2.A.9.2) family.</text>
</comment>
<dbReference type="PANTHER" id="PTHR12428">
    <property type="entry name" value="OXA1"/>
    <property type="match status" value="1"/>
</dbReference>
<keyword evidence="4 8" id="KW-1133">Transmembrane helix</keyword>
<reference evidence="10" key="2">
    <citation type="submission" date="2020-11" db="EMBL/GenBank/DDBJ databases">
        <authorList>
            <person name="Cecchin M."/>
            <person name="Marcolungo L."/>
            <person name="Rossato M."/>
            <person name="Girolomoni L."/>
            <person name="Cosentino E."/>
            <person name="Cuine S."/>
            <person name="Li-Beisson Y."/>
            <person name="Delledonne M."/>
            <person name="Ballottari M."/>
        </authorList>
    </citation>
    <scope>NUCLEOTIDE SEQUENCE</scope>
    <source>
        <strain evidence="10">211/11P</strain>
        <tissue evidence="10">Whole cell</tissue>
    </source>
</reference>
<dbReference type="InterPro" id="IPR047196">
    <property type="entry name" value="YidC_ALB_C"/>
</dbReference>
<dbReference type="AlphaFoldDB" id="A0A9D4TQ40"/>
<feature type="region of interest" description="Disordered" evidence="7">
    <location>
        <begin position="481"/>
        <end position="571"/>
    </location>
</feature>
<feature type="transmembrane region" description="Helical" evidence="8">
    <location>
        <begin position="286"/>
        <end position="308"/>
    </location>
</feature>
<feature type="compositionally biased region" description="Low complexity" evidence="7">
    <location>
        <begin position="481"/>
        <end position="512"/>
    </location>
</feature>
<comment type="caution">
    <text evidence="10">The sequence shown here is derived from an EMBL/GenBank/DDBJ whole genome shotgun (WGS) entry which is preliminary data.</text>
</comment>
<feature type="transmembrane region" description="Helical" evidence="8">
    <location>
        <begin position="157"/>
        <end position="178"/>
    </location>
</feature>
<name>A0A9D4TQ40_CHLVU</name>
<keyword evidence="11" id="KW-1185">Reference proteome</keyword>
<organism evidence="10 11">
    <name type="scientific">Chlorella vulgaris</name>
    <name type="common">Green alga</name>
    <dbReference type="NCBI Taxonomy" id="3077"/>
    <lineage>
        <taxon>Eukaryota</taxon>
        <taxon>Viridiplantae</taxon>
        <taxon>Chlorophyta</taxon>
        <taxon>core chlorophytes</taxon>
        <taxon>Trebouxiophyceae</taxon>
        <taxon>Chlorellales</taxon>
        <taxon>Chlorellaceae</taxon>
        <taxon>Chlorella clade</taxon>
        <taxon>Chlorella</taxon>
    </lineage>
</organism>
<dbReference type="InterPro" id="IPR001708">
    <property type="entry name" value="YidC/ALB3/OXA1/COX18"/>
</dbReference>
<dbReference type="GO" id="GO:0009535">
    <property type="term" value="C:chloroplast thylakoid membrane"/>
    <property type="evidence" value="ECO:0007669"/>
    <property type="project" value="TreeGrafter"/>
</dbReference>
<keyword evidence="3 6" id="KW-0812">Transmembrane</keyword>
<evidence type="ECO:0000256" key="5">
    <source>
        <dbReference type="ARBA" id="ARBA00023136"/>
    </source>
</evidence>
<dbReference type="GO" id="GO:0072598">
    <property type="term" value="P:protein localization to chloroplast"/>
    <property type="evidence" value="ECO:0007669"/>
    <property type="project" value="TreeGrafter"/>
</dbReference>
<dbReference type="Pfam" id="PF02096">
    <property type="entry name" value="60KD_IMP"/>
    <property type="match status" value="1"/>
</dbReference>
<evidence type="ECO:0000256" key="8">
    <source>
        <dbReference type="SAM" id="Phobius"/>
    </source>
</evidence>
<reference evidence="10" key="1">
    <citation type="journal article" date="2019" name="Plant J.">
        <title>Chlorella vulgaris genome assembly and annotation reveals the molecular basis for metabolic acclimation to high light conditions.</title>
        <authorList>
            <person name="Cecchin M."/>
            <person name="Marcolungo L."/>
            <person name="Rossato M."/>
            <person name="Girolomoni L."/>
            <person name="Cosentino E."/>
            <person name="Cuine S."/>
            <person name="Li-Beisson Y."/>
            <person name="Delledonne M."/>
            <person name="Ballottari M."/>
        </authorList>
    </citation>
    <scope>NUCLEOTIDE SEQUENCE</scope>
    <source>
        <strain evidence="10">211/11P</strain>
    </source>
</reference>
<dbReference type="OrthoDB" id="2148490at2759"/>
<feature type="compositionally biased region" description="Basic residues" evidence="7">
    <location>
        <begin position="562"/>
        <end position="571"/>
    </location>
</feature>
<dbReference type="PANTHER" id="PTHR12428:SF14">
    <property type="entry name" value="ALBINO3-LIKE PROTEIN 1, CHLOROPLASTIC"/>
    <property type="match status" value="1"/>
</dbReference>
<evidence type="ECO:0000256" key="7">
    <source>
        <dbReference type="SAM" id="MobiDB-lite"/>
    </source>
</evidence>
<dbReference type="GO" id="GO:0032977">
    <property type="term" value="F:membrane insertase activity"/>
    <property type="evidence" value="ECO:0007669"/>
    <property type="project" value="InterPro"/>
</dbReference>
<feature type="compositionally biased region" description="Low complexity" evidence="7">
    <location>
        <begin position="536"/>
        <end position="551"/>
    </location>
</feature>
<dbReference type="CDD" id="cd20070">
    <property type="entry name" value="5TM_YidC_Alb3"/>
    <property type="match status" value="1"/>
</dbReference>
<dbReference type="EMBL" id="SIDB01000006">
    <property type="protein sequence ID" value="KAI3431498.1"/>
    <property type="molecule type" value="Genomic_DNA"/>
</dbReference>
<evidence type="ECO:0000259" key="9">
    <source>
        <dbReference type="Pfam" id="PF02096"/>
    </source>
</evidence>
<feature type="compositionally biased region" description="Acidic residues" evidence="7">
    <location>
        <begin position="526"/>
        <end position="535"/>
    </location>
</feature>
<sequence length="571" mass="59057">MQTAMQITVAPVACRLQRSTHTRLMSPAGVAPLGGRAFVPVQRNSHRGASRASVTVRAQLENVVGAAVDSAPSAFHNLAAHISTSLFLLGDAASTLTAGSDAVSNTLSDAAAAVGDAAPAVAEVAKKNGGFFGAFASAFETFLKVLDQGIEKVGIPYSYGFAIITLTVLVKLATYPLTKKQVESTLSMQSMQPRVKELQAKFANDPERLQMETAKMYQTAGVNPLAGCLPSLATIPVFIGLYRALSNVADEGLLTEGFFWIPSLAGPTTVNGGLGWLTQWQDGAPVLGYGQTAAYLVLPILLIVSQYISQKVISPPQSQDPAQQQTQNILKFLPLMIGYFSLNVPSGLTLYWFVNNLLTTAQQLYLRRSFTAAQASTNTVASPGGGGGVTIDVTPEVDNRPKGKDINARRSSKPKQLEAEAPARSSGGGGGSRGEKFRAIRAREAASRAASQAGAGAAGAAAAEQRGAKFKALKEKEAAAKAAAQQAGSSNGAAAPAAQAEEAGRGVAVVAEVLEDGGGTQSGEFVEAEVSESESESSQQHQQQQHNAGSSTSAAAGNGGGKGKKGKKGKK</sequence>
<feature type="region of interest" description="Disordered" evidence="7">
    <location>
        <begin position="377"/>
        <end position="435"/>
    </location>
</feature>
<dbReference type="Proteomes" id="UP001055712">
    <property type="component" value="Unassembled WGS sequence"/>
</dbReference>
<protein>
    <recommendedName>
        <fullName evidence="9">Membrane insertase YidC/Oxa/ALB C-terminal domain-containing protein</fullName>
    </recommendedName>
</protein>
<proteinExistence type="inferred from homology"/>
<dbReference type="NCBIfam" id="TIGR03592">
    <property type="entry name" value="yidC_oxa1_cterm"/>
    <property type="match status" value="1"/>
</dbReference>
<comment type="subcellular location">
    <subcellularLocation>
        <location evidence="1 6">Membrane</location>
        <topology evidence="1 6">Multi-pass membrane protein</topology>
    </subcellularLocation>
</comment>
<evidence type="ECO:0000256" key="4">
    <source>
        <dbReference type="ARBA" id="ARBA00022989"/>
    </source>
</evidence>
<keyword evidence="5 8" id="KW-0472">Membrane</keyword>
<dbReference type="InterPro" id="IPR028055">
    <property type="entry name" value="YidC/Oxa/ALB_C"/>
</dbReference>
<feature type="transmembrane region" description="Helical" evidence="8">
    <location>
        <begin position="329"/>
        <end position="354"/>
    </location>
</feature>
<evidence type="ECO:0000256" key="6">
    <source>
        <dbReference type="RuleBase" id="RU003945"/>
    </source>
</evidence>
<dbReference type="GO" id="GO:0051205">
    <property type="term" value="P:protein insertion into membrane"/>
    <property type="evidence" value="ECO:0007669"/>
    <property type="project" value="TreeGrafter"/>
</dbReference>
<accession>A0A9D4TQ40</accession>
<feature type="compositionally biased region" description="Basic and acidic residues" evidence="7">
    <location>
        <begin position="397"/>
        <end position="408"/>
    </location>
</feature>
<dbReference type="GO" id="GO:0010027">
    <property type="term" value="P:thylakoid membrane organization"/>
    <property type="evidence" value="ECO:0007669"/>
    <property type="project" value="TreeGrafter"/>
</dbReference>
<evidence type="ECO:0000313" key="11">
    <source>
        <dbReference type="Proteomes" id="UP001055712"/>
    </source>
</evidence>
<evidence type="ECO:0000256" key="2">
    <source>
        <dbReference type="ARBA" id="ARBA00010583"/>
    </source>
</evidence>
<evidence type="ECO:0000256" key="1">
    <source>
        <dbReference type="ARBA" id="ARBA00004141"/>
    </source>
</evidence>
<evidence type="ECO:0000256" key="3">
    <source>
        <dbReference type="ARBA" id="ARBA00022692"/>
    </source>
</evidence>